<comment type="caution">
    <text evidence="6">The sequence shown here is derived from an EMBL/GenBank/DDBJ whole genome shotgun (WGS) entry which is preliminary data.</text>
</comment>
<dbReference type="Pfam" id="PF19335">
    <property type="entry name" value="HMBD"/>
    <property type="match status" value="1"/>
</dbReference>
<dbReference type="InterPro" id="IPR058792">
    <property type="entry name" value="Beta-barrel_RND_2"/>
</dbReference>
<feature type="domain" description="Heavy metal binding" evidence="2">
    <location>
        <begin position="1"/>
        <end position="23"/>
    </location>
</feature>
<feature type="domain" description="CusB-like beta-barrel" evidence="4">
    <location>
        <begin position="223"/>
        <end position="294"/>
    </location>
</feature>
<dbReference type="InterPro" id="IPR058791">
    <property type="entry name" value="3HB_CusB"/>
</dbReference>
<evidence type="ECO:0000313" key="7">
    <source>
        <dbReference type="Proteomes" id="UP001595906"/>
    </source>
</evidence>
<accession>A0ABV8PZ79</accession>
<name>A0ABV8PZ79_9BACT</name>
<organism evidence="6 7">
    <name type="scientific">Parasediminibacterium paludis</name>
    <dbReference type="NCBI Taxonomy" id="908966"/>
    <lineage>
        <taxon>Bacteria</taxon>
        <taxon>Pseudomonadati</taxon>
        <taxon>Bacteroidota</taxon>
        <taxon>Chitinophagia</taxon>
        <taxon>Chitinophagales</taxon>
        <taxon>Chitinophagaceae</taxon>
        <taxon>Parasediminibacterium</taxon>
    </lineage>
</organism>
<dbReference type="InterPro" id="IPR058649">
    <property type="entry name" value="CzcB_C"/>
</dbReference>
<evidence type="ECO:0000313" key="6">
    <source>
        <dbReference type="EMBL" id="MFC4233349.1"/>
    </source>
</evidence>
<evidence type="ECO:0000259" key="5">
    <source>
        <dbReference type="Pfam" id="PF25975"/>
    </source>
</evidence>
<evidence type="ECO:0000256" key="1">
    <source>
        <dbReference type="ARBA" id="ARBA00022448"/>
    </source>
</evidence>
<feature type="domain" description="CusB-like three alpha-helical bundle" evidence="3">
    <location>
        <begin position="113"/>
        <end position="161"/>
    </location>
</feature>
<dbReference type="Pfam" id="PF25954">
    <property type="entry name" value="Beta-barrel_RND_2"/>
    <property type="match status" value="1"/>
</dbReference>
<dbReference type="PANTHER" id="PTHR30097:SF15">
    <property type="entry name" value="CATION EFFLUX SYSTEM PROTEIN CUSB"/>
    <property type="match status" value="1"/>
</dbReference>
<gene>
    <name evidence="6" type="ORF">ACFOW1_15715</name>
</gene>
<dbReference type="Pfam" id="PF25869">
    <property type="entry name" value="3HB_CusB"/>
    <property type="match status" value="1"/>
</dbReference>
<dbReference type="Pfam" id="PF25975">
    <property type="entry name" value="CzcB_C"/>
    <property type="match status" value="1"/>
</dbReference>
<dbReference type="EMBL" id="JBHSDC010000029">
    <property type="protein sequence ID" value="MFC4233349.1"/>
    <property type="molecule type" value="Genomic_DNA"/>
</dbReference>
<protein>
    <submittedName>
        <fullName evidence="6">Efflux RND transporter periplasmic adaptor subunit</fullName>
    </submittedName>
</protein>
<dbReference type="Gene3D" id="2.40.30.170">
    <property type="match status" value="1"/>
</dbReference>
<dbReference type="Gene3D" id="6.10.140.730">
    <property type="match status" value="1"/>
</dbReference>
<reference evidence="7" key="1">
    <citation type="journal article" date="2019" name="Int. J. Syst. Evol. Microbiol.">
        <title>The Global Catalogue of Microorganisms (GCM) 10K type strain sequencing project: providing services to taxonomists for standard genome sequencing and annotation.</title>
        <authorList>
            <consortium name="The Broad Institute Genomics Platform"/>
            <consortium name="The Broad Institute Genome Sequencing Center for Infectious Disease"/>
            <person name="Wu L."/>
            <person name="Ma J."/>
        </authorList>
    </citation>
    <scope>NUCLEOTIDE SEQUENCE [LARGE SCALE GENOMIC DNA]</scope>
    <source>
        <strain evidence="7">CECT 8010</strain>
    </source>
</reference>
<keyword evidence="7" id="KW-1185">Reference proteome</keyword>
<dbReference type="InterPro" id="IPR051909">
    <property type="entry name" value="MFP_Cation_Efflux"/>
</dbReference>
<feature type="domain" description="CzcB-like C-terminal circularly permuted SH3-like" evidence="5">
    <location>
        <begin position="306"/>
        <end position="357"/>
    </location>
</feature>
<dbReference type="Proteomes" id="UP001595906">
    <property type="component" value="Unassembled WGS sequence"/>
</dbReference>
<evidence type="ECO:0000259" key="3">
    <source>
        <dbReference type="Pfam" id="PF25869"/>
    </source>
</evidence>
<proteinExistence type="predicted"/>
<dbReference type="PANTHER" id="PTHR30097">
    <property type="entry name" value="CATION EFFLUX SYSTEM PROTEIN CUSB"/>
    <property type="match status" value="1"/>
</dbReference>
<dbReference type="Gene3D" id="2.40.420.20">
    <property type="match status" value="1"/>
</dbReference>
<keyword evidence="1" id="KW-0813">Transport</keyword>
<evidence type="ECO:0000259" key="4">
    <source>
        <dbReference type="Pfam" id="PF25954"/>
    </source>
</evidence>
<dbReference type="InterPro" id="IPR045800">
    <property type="entry name" value="HMBD"/>
</dbReference>
<sequence>MHPQIIRDKTGKCPICSMDLIKKEENAQKITDIELEDLLKPTNEFVITTVPVTTIKKSSEEISIEALGSIQNDTRQVGSISSIVAGRIERLYVRYRYQMIMPGDKIMDIYSPEIATAQRNLLFLLKSDASNASLIEAAKQRLLLMGMSSGQVQQLIRTGKATLTVSVYSNAMGHIHEAGQETMVATGQMQNSSTTTAPLAIREGMYVQQGQKIFSLTNPAKGWAVLNIFPENQHLVKVGNPVKITPEAMPQKAFRAKINFIEPFYRPNSKTLTARVYFDNASLRIPIGSQVRASIFGSNASANWLPQEAVLSLGLNDIAFVKTSGGFIAKKITTGIRQNNLVQITNGLAITDTVAANAQYLTDSESFIKIKQ</sequence>
<evidence type="ECO:0000259" key="2">
    <source>
        <dbReference type="Pfam" id="PF19335"/>
    </source>
</evidence>